<dbReference type="GO" id="GO:0004458">
    <property type="term" value="F:D-lactate dehydrogenase (cytochrome) activity"/>
    <property type="evidence" value="ECO:0007669"/>
    <property type="project" value="TreeGrafter"/>
</dbReference>
<keyword evidence="4" id="KW-0560">Oxidoreductase</keyword>
<dbReference type="AlphaFoldDB" id="A0A0M3AMM9"/>
<dbReference type="SUPFAM" id="SSF55103">
    <property type="entry name" value="FAD-linked oxidases, C-terminal domain"/>
    <property type="match status" value="1"/>
</dbReference>
<dbReference type="GO" id="GO:1903457">
    <property type="term" value="P:lactate catabolic process"/>
    <property type="evidence" value="ECO:0007669"/>
    <property type="project" value="TreeGrafter"/>
</dbReference>
<dbReference type="InterPro" id="IPR016171">
    <property type="entry name" value="Vanillyl_alc_oxidase_C-sub2"/>
</dbReference>
<reference evidence="6 7" key="1">
    <citation type="submission" date="2015-04" db="EMBL/GenBank/DDBJ databases">
        <title>Genome sequence of aromatic hydrocarbons-degrading Sphingobium chungbukense DJ77.</title>
        <authorList>
            <person name="Kim Y.-C."/>
            <person name="Chae J.-C."/>
        </authorList>
    </citation>
    <scope>NUCLEOTIDE SEQUENCE [LARGE SCALE GENOMIC DNA]</scope>
    <source>
        <strain evidence="6 7">DJ77</strain>
    </source>
</reference>
<dbReference type="InterPro" id="IPR036318">
    <property type="entry name" value="FAD-bd_PCMH-like_sf"/>
</dbReference>
<dbReference type="InterPro" id="IPR016166">
    <property type="entry name" value="FAD-bd_PCMH"/>
</dbReference>
<dbReference type="RefSeq" id="WP_008828118.1">
    <property type="nucleotide sequence ID" value="NZ_LBIC01000014.1"/>
</dbReference>
<evidence type="ECO:0000256" key="4">
    <source>
        <dbReference type="ARBA" id="ARBA00023002"/>
    </source>
</evidence>
<proteinExistence type="predicted"/>
<dbReference type="InterPro" id="IPR016169">
    <property type="entry name" value="FAD-bd_PCMH_sub2"/>
</dbReference>
<dbReference type="PANTHER" id="PTHR11748:SF114">
    <property type="entry name" value="ARYL-ALCOHOL OXIDASE VANILLYL-ALCOHOL OXIDASE (AFU_ORTHOLOGUE AFUA_3G09500)-RELATED"/>
    <property type="match status" value="1"/>
</dbReference>
<feature type="domain" description="FAD-binding PCMH-type" evidence="5">
    <location>
        <begin position="46"/>
        <end position="232"/>
    </location>
</feature>
<dbReference type="GO" id="GO:0008720">
    <property type="term" value="F:D-lactate dehydrogenase (NAD+) activity"/>
    <property type="evidence" value="ECO:0007669"/>
    <property type="project" value="TreeGrafter"/>
</dbReference>
<dbReference type="Gene3D" id="1.10.45.10">
    <property type="entry name" value="Vanillyl-alcohol Oxidase, Chain A, domain 4"/>
    <property type="match status" value="1"/>
</dbReference>
<dbReference type="PANTHER" id="PTHR11748">
    <property type="entry name" value="D-LACTATE DEHYDROGENASE"/>
    <property type="match status" value="1"/>
</dbReference>
<protein>
    <submittedName>
        <fullName evidence="6">Oxidoreductase</fullName>
    </submittedName>
</protein>
<keyword evidence="7" id="KW-1185">Reference proteome</keyword>
<keyword evidence="3" id="KW-0274">FAD</keyword>
<evidence type="ECO:0000259" key="5">
    <source>
        <dbReference type="PROSITE" id="PS51387"/>
    </source>
</evidence>
<dbReference type="SUPFAM" id="SSF56176">
    <property type="entry name" value="FAD-binding/transporter-associated domain-like"/>
    <property type="match status" value="1"/>
</dbReference>
<evidence type="ECO:0000256" key="2">
    <source>
        <dbReference type="ARBA" id="ARBA00022630"/>
    </source>
</evidence>
<organism evidence="6 7">
    <name type="scientific">Sphingobium chungbukense</name>
    <dbReference type="NCBI Taxonomy" id="56193"/>
    <lineage>
        <taxon>Bacteria</taxon>
        <taxon>Pseudomonadati</taxon>
        <taxon>Pseudomonadota</taxon>
        <taxon>Alphaproteobacteria</taxon>
        <taxon>Sphingomonadales</taxon>
        <taxon>Sphingomonadaceae</taxon>
        <taxon>Sphingobium</taxon>
    </lineage>
</organism>
<evidence type="ECO:0000313" key="6">
    <source>
        <dbReference type="EMBL" id="KKW89784.1"/>
    </source>
</evidence>
<dbReference type="PATRIC" id="fig|56193.3.peg.4944"/>
<dbReference type="Pfam" id="PF01565">
    <property type="entry name" value="FAD_binding_4"/>
    <property type="match status" value="1"/>
</dbReference>
<dbReference type="Proteomes" id="UP000033874">
    <property type="component" value="Unassembled WGS sequence"/>
</dbReference>
<dbReference type="Pfam" id="PF02913">
    <property type="entry name" value="FAD-oxidase_C"/>
    <property type="match status" value="1"/>
</dbReference>
<evidence type="ECO:0000313" key="7">
    <source>
        <dbReference type="Proteomes" id="UP000033874"/>
    </source>
</evidence>
<dbReference type="Gene3D" id="3.30.465.10">
    <property type="match status" value="1"/>
</dbReference>
<dbReference type="EMBL" id="LBIC01000014">
    <property type="protein sequence ID" value="KKW89784.1"/>
    <property type="molecule type" value="Genomic_DNA"/>
</dbReference>
<dbReference type="InterPro" id="IPR006094">
    <property type="entry name" value="Oxid_FAD_bind_N"/>
</dbReference>
<dbReference type="InterPro" id="IPR004113">
    <property type="entry name" value="FAD-bd_oxidored_4_C"/>
</dbReference>
<dbReference type="GO" id="GO:0071949">
    <property type="term" value="F:FAD binding"/>
    <property type="evidence" value="ECO:0007669"/>
    <property type="project" value="InterPro"/>
</dbReference>
<evidence type="ECO:0000256" key="1">
    <source>
        <dbReference type="ARBA" id="ARBA00001974"/>
    </source>
</evidence>
<sequence>MPQGVDAATFTKALDELAAIVGKEWVFVDELPLSAYRDAYSPLADGEMLPSAAVAPANMEQIQQALKVFNAYKLPIWTFGNGRNFAYGGPAPRQSGYVMFDLKRMNRILEVNEKYGYALVEPGVSYFQLHRHLRKIGSKLWVDPAAPGWGGVMGNALEHGAGYTPYGDHFVMQCGMEVVLADGKVVRTGQGAIEGSQHWQSTKHAAGPHFDGMFTQSNFGIVTKMGIWLMPEPPGYKPFMITYEREEDLAAIFDAVLPLKINQVIPNAAVAVDLLWEVSAKTTRRHYFDGKGPIPDSIRKKIASDHGLGMWNFYAALYGPPPIIENNWKLVEAAMMSIPGAKLHLDRENDPAWDYRVQLMRGEPNMTEFSIMNWIGGGGHINFSPISAPDGKEALSQYNLIKQRCHDFGFDYIGEFLVGWRDMHHILMIMYDRADDGMRKSAYDLFGKLVDEAAGAGFGEYRTHLAFMDQIAKTYKHNDGALWDLHHRLKDVLDPNGILSPGKQGIWPQAMRNQAQSHGRLNKDFKD</sequence>
<name>A0A0M3AMM9_9SPHN</name>
<dbReference type="PROSITE" id="PS51387">
    <property type="entry name" value="FAD_PCMH"/>
    <property type="match status" value="1"/>
</dbReference>
<dbReference type="STRING" id="56193.YP76_23480"/>
<dbReference type="Gene3D" id="3.30.43.10">
    <property type="entry name" value="Uridine Diphospho-n-acetylenolpyruvylglucosamine Reductase, domain 2"/>
    <property type="match status" value="1"/>
</dbReference>
<gene>
    <name evidence="6" type="ORF">YP76_23480</name>
</gene>
<comment type="caution">
    <text evidence="6">The sequence shown here is derived from an EMBL/GenBank/DDBJ whole genome shotgun (WGS) entry which is preliminary data.</text>
</comment>
<dbReference type="Gene3D" id="3.40.462.10">
    <property type="entry name" value="FAD-linked oxidases, C-terminal domain"/>
    <property type="match status" value="1"/>
</dbReference>
<accession>A0A0M3AMM9</accession>
<dbReference type="InterPro" id="IPR016170">
    <property type="entry name" value="Cytok_DH_C_sf"/>
</dbReference>
<keyword evidence="2" id="KW-0285">Flavoprotein</keyword>
<dbReference type="InterPro" id="IPR016167">
    <property type="entry name" value="FAD-bd_PCMH_sub1"/>
</dbReference>
<comment type="cofactor">
    <cofactor evidence="1">
        <name>FAD</name>
        <dbReference type="ChEBI" id="CHEBI:57692"/>
    </cofactor>
</comment>
<evidence type="ECO:0000256" key="3">
    <source>
        <dbReference type="ARBA" id="ARBA00022827"/>
    </source>
</evidence>
<dbReference type="InterPro" id="IPR016164">
    <property type="entry name" value="FAD-linked_Oxase-like_C"/>
</dbReference>